<accession>A0A098TNP3</accession>
<evidence type="ECO:0000313" key="1">
    <source>
        <dbReference type="EMBL" id="KGF73881.1"/>
    </source>
</evidence>
<proteinExistence type="predicted"/>
<reference evidence="1 2" key="1">
    <citation type="journal article" date="2014" name="Mol. Ecol.">
        <title>Evolution of Synechococcus.</title>
        <authorList>
            <person name="Dvorak P."/>
            <person name="Casamatta D."/>
            <person name="Hasler P."/>
            <person name="Poulickova A."/>
            <person name="Ondrej V."/>
            <person name="Sanges R."/>
        </authorList>
    </citation>
    <scope>NUCLEOTIDE SEQUENCE [LARGE SCALE GENOMIC DNA]</scope>
    <source>
        <strain evidence="1 2">CAUP A 1101</strain>
    </source>
</reference>
<gene>
    <name evidence="1" type="ORF">DO97_05840</name>
</gene>
<dbReference type="AlphaFoldDB" id="A0A098TNP3"/>
<dbReference type="EMBL" id="JJML01000002">
    <property type="protein sequence ID" value="KGF73881.1"/>
    <property type="molecule type" value="Genomic_DNA"/>
</dbReference>
<protein>
    <submittedName>
        <fullName evidence="1">Uncharacterized protein</fullName>
    </submittedName>
</protein>
<dbReference type="RefSeq" id="WP_036530472.1">
    <property type="nucleotide sequence ID" value="NZ_JJML01000002.1"/>
</dbReference>
<name>A0A098TNP3_9CYAN</name>
<keyword evidence="2" id="KW-1185">Reference proteome</keyword>
<dbReference type="Proteomes" id="UP000030170">
    <property type="component" value="Unassembled WGS sequence"/>
</dbReference>
<evidence type="ECO:0000313" key="2">
    <source>
        <dbReference type="Proteomes" id="UP000030170"/>
    </source>
</evidence>
<sequence>MEKILFGILCSIFIYQSSAKAIEVSTKATFASIQATGVIPIADKPVLVIPCSPINTNCKEVVNYITQVIQDSQNLNDSQIEDLNQNIIVALKSLKQVSEVRTDLKGEVQIPCKVSNCLIYTNWTSTESKLFWISIHEKGTAQEYPPSKAVQLISMKIPEDIIRLNEAISRLKAQLSAGVTYVDFPNAVTPFIQALNSAQSSPEASDYVNYTNEANRISNMISILSRTWGLYIKSTSVSGFTTTHHVSCKTAKAIRELWNDAIGYDDMTEIKGGLLGCLFVDLDRFSSPYGNTTWPRYMLQVVSIKLERISNFTSKGKRTVPVISLPQVDANKF</sequence>
<comment type="caution">
    <text evidence="1">The sequence shown here is derived from an EMBL/GenBank/DDBJ whole genome shotgun (WGS) entry which is preliminary data.</text>
</comment>
<organism evidence="1 2">
    <name type="scientific">Neosynechococcus sphagnicola sy1</name>
    <dbReference type="NCBI Taxonomy" id="1497020"/>
    <lineage>
        <taxon>Bacteria</taxon>
        <taxon>Bacillati</taxon>
        <taxon>Cyanobacteriota</taxon>
        <taxon>Cyanophyceae</taxon>
        <taxon>Neosynechococcales</taxon>
        <taxon>Neosynechococcaceae</taxon>
        <taxon>Neosynechococcus</taxon>
    </lineage>
</organism>